<evidence type="ECO:0000256" key="12">
    <source>
        <dbReference type="ARBA" id="ARBA00048202"/>
    </source>
</evidence>
<dbReference type="InterPro" id="IPR024605">
    <property type="entry name" value="NADP_transhyd_a_C"/>
</dbReference>
<keyword evidence="6 13" id="KW-0812">Transmembrane</keyword>
<evidence type="ECO:0000313" key="15">
    <source>
        <dbReference type="EMBL" id="HIW91978.1"/>
    </source>
</evidence>
<gene>
    <name evidence="15" type="ORF">H9870_09995</name>
</gene>
<evidence type="ECO:0000259" key="14">
    <source>
        <dbReference type="SMART" id="SM01002"/>
    </source>
</evidence>
<feature type="non-terminal residue" evidence="15">
    <location>
        <position position="1"/>
    </location>
</feature>
<dbReference type="AlphaFoldDB" id="A0A9D1ULQ3"/>
<evidence type="ECO:0000256" key="8">
    <source>
        <dbReference type="ARBA" id="ARBA00022967"/>
    </source>
</evidence>
<protein>
    <recommendedName>
        <fullName evidence="3">proton-translocating NAD(P)(+) transhydrogenase</fullName>
        <ecNumber evidence="3">7.1.1.1</ecNumber>
    </recommendedName>
</protein>
<dbReference type="SMART" id="SM01002">
    <property type="entry name" value="AlaDh_PNT_C"/>
    <property type="match status" value="1"/>
</dbReference>
<reference evidence="15" key="2">
    <citation type="submission" date="2021-04" db="EMBL/GenBank/DDBJ databases">
        <authorList>
            <person name="Gilroy R."/>
        </authorList>
    </citation>
    <scope>NUCLEOTIDE SEQUENCE</scope>
    <source>
        <strain evidence="15">CHK32-1732</strain>
    </source>
</reference>
<evidence type="ECO:0000256" key="13">
    <source>
        <dbReference type="SAM" id="Phobius"/>
    </source>
</evidence>
<keyword evidence="11 13" id="KW-0472">Membrane</keyword>
<dbReference type="GO" id="GO:0050661">
    <property type="term" value="F:NADP binding"/>
    <property type="evidence" value="ECO:0007669"/>
    <property type="project" value="TreeGrafter"/>
</dbReference>
<organism evidence="15 16">
    <name type="scientific">Candidatus Corynebacterium avicola</name>
    <dbReference type="NCBI Taxonomy" id="2838527"/>
    <lineage>
        <taxon>Bacteria</taxon>
        <taxon>Bacillati</taxon>
        <taxon>Actinomycetota</taxon>
        <taxon>Actinomycetes</taxon>
        <taxon>Mycobacteriales</taxon>
        <taxon>Corynebacteriaceae</taxon>
        <taxon>Corynebacterium</taxon>
    </lineage>
</organism>
<comment type="catalytic activity">
    <reaction evidence="12">
        <text>NAD(+) + NADPH + H(+)(in) = NADH + NADP(+) + H(+)(out)</text>
        <dbReference type="Rhea" id="RHEA:47992"/>
        <dbReference type="ChEBI" id="CHEBI:15378"/>
        <dbReference type="ChEBI" id="CHEBI:57540"/>
        <dbReference type="ChEBI" id="CHEBI:57783"/>
        <dbReference type="ChEBI" id="CHEBI:57945"/>
        <dbReference type="ChEBI" id="CHEBI:58349"/>
        <dbReference type="EC" id="7.1.1.1"/>
    </reaction>
</comment>
<proteinExistence type="predicted"/>
<dbReference type="Gene3D" id="3.40.50.720">
    <property type="entry name" value="NAD(P)-binding Rossmann-like Domain"/>
    <property type="match status" value="1"/>
</dbReference>
<dbReference type="SUPFAM" id="SSF51735">
    <property type="entry name" value="NAD(P)-binding Rossmann-fold domains"/>
    <property type="match status" value="1"/>
</dbReference>
<evidence type="ECO:0000256" key="6">
    <source>
        <dbReference type="ARBA" id="ARBA00022692"/>
    </source>
</evidence>
<evidence type="ECO:0000256" key="4">
    <source>
        <dbReference type="ARBA" id="ARBA00022475"/>
    </source>
</evidence>
<feature type="transmembrane region" description="Helical" evidence="13">
    <location>
        <begin position="308"/>
        <end position="326"/>
    </location>
</feature>
<keyword evidence="5" id="KW-0997">Cell inner membrane</keyword>
<evidence type="ECO:0000256" key="9">
    <source>
        <dbReference type="ARBA" id="ARBA00022989"/>
    </source>
</evidence>
<feature type="transmembrane region" description="Helical" evidence="13">
    <location>
        <begin position="258"/>
        <end position="277"/>
    </location>
</feature>
<dbReference type="GO" id="GO:0008750">
    <property type="term" value="F:proton-translocating NAD(P)+ transhydrogenase activity"/>
    <property type="evidence" value="ECO:0007669"/>
    <property type="project" value="UniProtKB-EC"/>
</dbReference>
<evidence type="ECO:0000256" key="1">
    <source>
        <dbReference type="ARBA" id="ARBA00003943"/>
    </source>
</evidence>
<keyword evidence="9 13" id="KW-1133">Transmembrane helix</keyword>
<comment type="caution">
    <text evidence="15">The sequence shown here is derived from an EMBL/GenBank/DDBJ whole genome shotgun (WGS) entry which is preliminary data.</text>
</comment>
<sequence>TGQVTAAGKVPPATVYVIGTGVAGLAAIGTANSMGAVVKATDLRPETAEQVESMGAEFVAIPTASEKSDDGYAKEMTQDQAAAAAKLYAEQSAQADIVITTANIPGRKSPVLLTAADVAEMKPGSVIVDMAAANGGNCELTVPGEVTTTDNGVKIIGYTDLAGRLPAQSSQLYGQNVVNLLKLITPEKDGTPVFDLEDEIVRGITVTKAAEATGADAKADILWPPPPVKVSAAPAPAAPAADAAAQAEEEEAPQKSGLAWKLIAGLLGIALILVSPIAVADQYMVLMLAVVVGFYVITAVTHKLHTPLMSETNAISGIILVGAILQVGSSNIAVAVLAFIAIVVASINIFGGFFVTRRMLTMFEGGN</sequence>
<dbReference type="GO" id="GO:0006740">
    <property type="term" value="P:NADPH regeneration"/>
    <property type="evidence" value="ECO:0007669"/>
    <property type="project" value="TreeGrafter"/>
</dbReference>
<dbReference type="EMBL" id="DXGC01000082">
    <property type="protein sequence ID" value="HIW91978.1"/>
    <property type="molecule type" value="Genomic_DNA"/>
</dbReference>
<dbReference type="Proteomes" id="UP000824190">
    <property type="component" value="Unassembled WGS sequence"/>
</dbReference>
<dbReference type="NCBIfam" id="NF006942">
    <property type="entry name" value="PRK09424.1"/>
    <property type="match status" value="1"/>
</dbReference>
<dbReference type="GO" id="GO:0016491">
    <property type="term" value="F:oxidoreductase activity"/>
    <property type="evidence" value="ECO:0007669"/>
    <property type="project" value="UniProtKB-KW"/>
</dbReference>
<evidence type="ECO:0000256" key="7">
    <source>
        <dbReference type="ARBA" id="ARBA00022857"/>
    </source>
</evidence>
<evidence type="ECO:0000256" key="2">
    <source>
        <dbReference type="ARBA" id="ARBA00004429"/>
    </source>
</evidence>
<dbReference type="GO" id="GO:0005886">
    <property type="term" value="C:plasma membrane"/>
    <property type="evidence" value="ECO:0007669"/>
    <property type="project" value="UniProtKB-SubCell"/>
</dbReference>
<evidence type="ECO:0000256" key="3">
    <source>
        <dbReference type="ARBA" id="ARBA00012943"/>
    </source>
</evidence>
<keyword evidence="7" id="KW-0521">NADP</keyword>
<evidence type="ECO:0000256" key="10">
    <source>
        <dbReference type="ARBA" id="ARBA00023027"/>
    </source>
</evidence>
<dbReference type="EC" id="7.1.1.1" evidence="3"/>
<dbReference type="InterPro" id="IPR036291">
    <property type="entry name" value="NAD(P)-bd_dom_sf"/>
</dbReference>
<keyword evidence="15" id="KW-0560">Oxidoreductase</keyword>
<keyword evidence="10" id="KW-0520">NAD</keyword>
<feature type="domain" description="Alanine dehydrogenase/pyridine nucleotide transhydrogenase NAD(H)-binding" evidence="14">
    <location>
        <begin position="1"/>
        <end position="157"/>
    </location>
</feature>
<dbReference type="Pfam" id="PF01262">
    <property type="entry name" value="AlaDh_PNT_C"/>
    <property type="match status" value="1"/>
</dbReference>
<dbReference type="InterPro" id="IPR007698">
    <property type="entry name" value="AlaDH/PNT_NAD(H)-bd"/>
</dbReference>
<keyword evidence="8" id="KW-1278">Translocase</keyword>
<feature type="transmembrane region" description="Helical" evidence="13">
    <location>
        <begin position="332"/>
        <end position="355"/>
    </location>
</feature>
<comment type="function">
    <text evidence="1">The transhydrogenation between NADH and NADP is coupled to respiration and ATP hydrolysis and functions as a proton pump across the membrane.</text>
</comment>
<keyword evidence="4" id="KW-1003">Cell membrane</keyword>
<dbReference type="Pfam" id="PF12769">
    <property type="entry name" value="PNTB_4TM"/>
    <property type="match status" value="1"/>
</dbReference>
<name>A0A9D1ULQ3_9CORY</name>
<accession>A0A9D1ULQ3</accession>
<comment type="subcellular location">
    <subcellularLocation>
        <location evidence="2">Cell inner membrane</location>
        <topology evidence="2">Multi-pass membrane protein</topology>
    </subcellularLocation>
</comment>
<evidence type="ECO:0000256" key="5">
    <source>
        <dbReference type="ARBA" id="ARBA00022519"/>
    </source>
</evidence>
<dbReference type="PANTHER" id="PTHR10160:SF19">
    <property type="entry name" value="PROTON-TRANSLOCATING NAD(P)(+) TRANSHYDROGENASE"/>
    <property type="match status" value="1"/>
</dbReference>
<feature type="transmembrane region" description="Helical" evidence="13">
    <location>
        <begin position="283"/>
        <end position="301"/>
    </location>
</feature>
<dbReference type="PANTHER" id="PTHR10160">
    <property type="entry name" value="NAD(P) TRANSHYDROGENASE"/>
    <property type="match status" value="1"/>
</dbReference>
<evidence type="ECO:0000256" key="11">
    <source>
        <dbReference type="ARBA" id="ARBA00023136"/>
    </source>
</evidence>
<evidence type="ECO:0000313" key="16">
    <source>
        <dbReference type="Proteomes" id="UP000824190"/>
    </source>
</evidence>
<reference evidence="15" key="1">
    <citation type="journal article" date="2021" name="PeerJ">
        <title>Extensive microbial diversity within the chicken gut microbiome revealed by metagenomics and culture.</title>
        <authorList>
            <person name="Gilroy R."/>
            <person name="Ravi A."/>
            <person name="Getino M."/>
            <person name="Pursley I."/>
            <person name="Horton D.L."/>
            <person name="Alikhan N.F."/>
            <person name="Baker D."/>
            <person name="Gharbi K."/>
            <person name="Hall N."/>
            <person name="Watson M."/>
            <person name="Adriaenssens E.M."/>
            <person name="Foster-Nyarko E."/>
            <person name="Jarju S."/>
            <person name="Secka A."/>
            <person name="Antonio M."/>
            <person name="Oren A."/>
            <person name="Chaudhuri R.R."/>
            <person name="La Ragione R."/>
            <person name="Hildebrand F."/>
            <person name="Pallen M.J."/>
        </authorList>
    </citation>
    <scope>NUCLEOTIDE SEQUENCE</scope>
    <source>
        <strain evidence="15">CHK32-1732</strain>
    </source>
</reference>